<keyword evidence="2" id="KW-1185">Reference proteome</keyword>
<protein>
    <submittedName>
        <fullName evidence="1">Uncharacterized protein</fullName>
    </submittedName>
</protein>
<dbReference type="Proteomes" id="UP001227268">
    <property type="component" value="Unassembled WGS sequence"/>
</dbReference>
<accession>A0ACC2VEM6</accession>
<proteinExistence type="predicted"/>
<organism evidence="1 2">
    <name type="scientific">Naganishia friedmannii</name>
    <dbReference type="NCBI Taxonomy" id="89922"/>
    <lineage>
        <taxon>Eukaryota</taxon>
        <taxon>Fungi</taxon>
        <taxon>Dikarya</taxon>
        <taxon>Basidiomycota</taxon>
        <taxon>Agaricomycotina</taxon>
        <taxon>Tremellomycetes</taxon>
        <taxon>Filobasidiales</taxon>
        <taxon>Filobasidiaceae</taxon>
        <taxon>Naganishia</taxon>
    </lineage>
</organism>
<comment type="caution">
    <text evidence="1">The sequence shown here is derived from an EMBL/GenBank/DDBJ whole genome shotgun (WGS) entry which is preliminary data.</text>
</comment>
<evidence type="ECO:0000313" key="2">
    <source>
        <dbReference type="Proteomes" id="UP001227268"/>
    </source>
</evidence>
<reference evidence="1" key="1">
    <citation type="submission" date="2023-04" db="EMBL/GenBank/DDBJ databases">
        <title>Draft Genome sequencing of Naganishia species isolated from polar environments using Oxford Nanopore Technology.</title>
        <authorList>
            <person name="Leo P."/>
            <person name="Venkateswaran K."/>
        </authorList>
    </citation>
    <scope>NUCLEOTIDE SEQUENCE</scope>
    <source>
        <strain evidence="1">MNA-CCFEE 5423</strain>
    </source>
</reference>
<dbReference type="EMBL" id="JASBWT010000016">
    <property type="protein sequence ID" value="KAJ9097588.1"/>
    <property type="molecule type" value="Genomic_DNA"/>
</dbReference>
<gene>
    <name evidence="1" type="ORF">QFC21_004622</name>
</gene>
<evidence type="ECO:0000313" key="1">
    <source>
        <dbReference type="EMBL" id="KAJ9097588.1"/>
    </source>
</evidence>
<name>A0ACC2VEM6_9TREE</name>
<sequence>MANLDDLPVDILYEIHLLSLSEHLPLINRYLYAALSHPTVTRAARWLIRKYYYSSSNARQQRDSRWLCKALECGVCDLEVLQELERIWRDEERSVSLITATPNDAASSATIGDSNTARPRREPLTCPLLPKRIFRHRRSTTSTLAFPIPPILHHLFTTYTPSPNSHRGYPLCRAVMYADIPLINYLLRRGADPAEKDFLALQIGISRRDMRVVRLLVDGPGDEEEKEGQDSSREKEGMAVDAGTGSKRKRLDTAEINTSKRQKHATTSNGSSSSSSSSRTSRPSATNKFPGVRLTQPLVDSVVARGSPEMIQFIIQDRGYMPSLKAIVKLK</sequence>